<dbReference type="PANTHER" id="PTHR31676:SF7">
    <property type="entry name" value="DUF538 DOMAIN-CONTAINING PROTEIN"/>
    <property type="match status" value="1"/>
</dbReference>
<dbReference type="PANTHER" id="PTHR31676">
    <property type="entry name" value="T31J12.3 PROTEIN-RELATED"/>
    <property type="match status" value="1"/>
</dbReference>
<keyword evidence="2" id="KW-1185">Reference proteome</keyword>
<dbReference type="Proteomes" id="UP001237642">
    <property type="component" value="Unassembled WGS sequence"/>
</dbReference>
<gene>
    <name evidence="1" type="ORF">POM88_025193</name>
</gene>
<accession>A0AAD8I4S5</accession>
<evidence type="ECO:0000313" key="2">
    <source>
        <dbReference type="Proteomes" id="UP001237642"/>
    </source>
</evidence>
<name>A0AAD8I4S5_9APIA</name>
<dbReference type="AlphaFoldDB" id="A0AAD8I4S5"/>
<reference evidence="1" key="1">
    <citation type="submission" date="2023-02" db="EMBL/GenBank/DDBJ databases">
        <title>Genome of toxic invasive species Heracleum sosnowskyi carries increased number of genes despite the absence of recent whole-genome duplications.</title>
        <authorList>
            <person name="Schelkunov M."/>
            <person name="Shtratnikova V."/>
            <person name="Makarenko M."/>
            <person name="Klepikova A."/>
            <person name="Omelchenko D."/>
            <person name="Novikova G."/>
            <person name="Obukhova E."/>
            <person name="Bogdanov V."/>
            <person name="Penin A."/>
            <person name="Logacheva M."/>
        </authorList>
    </citation>
    <scope>NUCLEOTIDE SEQUENCE</scope>
    <source>
        <strain evidence="1">Hsosn_3</strain>
        <tissue evidence="1">Leaf</tissue>
    </source>
</reference>
<reference evidence="1" key="2">
    <citation type="submission" date="2023-05" db="EMBL/GenBank/DDBJ databases">
        <authorList>
            <person name="Schelkunov M.I."/>
        </authorList>
    </citation>
    <scope>NUCLEOTIDE SEQUENCE</scope>
    <source>
        <strain evidence="1">Hsosn_3</strain>
        <tissue evidence="1">Leaf</tissue>
    </source>
</reference>
<organism evidence="1 2">
    <name type="scientific">Heracleum sosnowskyi</name>
    <dbReference type="NCBI Taxonomy" id="360622"/>
    <lineage>
        <taxon>Eukaryota</taxon>
        <taxon>Viridiplantae</taxon>
        <taxon>Streptophyta</taxon>
        <taxon>Embryophyta</taxon>
        <taxon>Tracheophyta</taxon>
        <taxon>Spermatophyta</taxon>
        <taxon>Magnoliopsida</taxon>
        <taxon>eudicotyledons</taxon>
        <taxon>Gunneridae</taxon>
        <taxon>Pentapetalae</taxon>
        <taxon>asterids</taxon>
        <taxon>campanulids</taxon>
        <taxon>Apiales</taxon>
        <taxon>Apiaceae</taxon>
        <taxon>Apioideae</taxon>
        <taxon>apioid superclade</taxon>
        <taxon>Tordylieae</taxon>
        <taxon>Tordyliinae</taxon>
        <taxon>Heracleum</taxon>
    </lineage>
</organism>
<proteinExistence type="predicted"/>
<dbReference type="InterPro" id="IPR007493">
    <property type="entry name" value="DUF538"/>
</dbReference>
<protein>
    <submittedName>
        <fullName evidence="1">Transcription repressor MYB4-like</fullName>
    </submittedName>
</protein>
<evidence type="ECO:0000313" key="1">
    <source>
        <dbReference type="EMBL" id="KAK1378449.1"/>
    </source>
</evidence>
<dbReference type="SUPFAM" id="SSF141562">
    <property type="entry name" value="At5g01610-like"/>
    <property type="match status" value="1"/>
</dbReference>
<dbReference type="EMBL" id="JAUIZM010000006">
    <property type="protein sequence ID" value="KAK1378449.1"/>
    <property type="molecule type" value="Genomic_DNA"/>
</dbReference>
<dbReference type="InterPro" id="IPR036758">
    <property type="entry name" value="At5g01610-like"/>
</dbReference>
<dbReference type="Pfam" id="PF04398">
    <property type="entry name" value="DUF538"/>
    <property type="match status" value="1"/>
</dbReference>
<dbReference type="Gene3D" id="2.30.240.10">
    <property type="entry name" value="At5g01610-like"/>
    <property type="match status" value="1"/>
</dbReference>
<comment type="caution">
    <text evidence="1">The sequence shown here is derived from an EMBL/GenBank/DDBJ whole genome shotgun (WGS) entry which is preliminary data.</text>
</comment>
<sequence length="142" mass="15881">MTTELIASHRENAIVVTTDAEIKQKAAELTKNFKLPIGLIPLGEVSEIGHNPTTGFFWTLRRNKLEHFNKKINKKTTFDTEVTAFLEEGRMKKVTGVKSKELMLWVSITDIRIDDPASGKIIFTATAGITKTFPISAFEDEA</sequence>